<keyword evidence="1" id="KW-0472">Membrane</keyword>
<sequence length="141" mass="15868">MPDDRQSRISRWWYSVAVPIVTLGLTWMAWATLHLVSEVRDTPSALVPANQLLTGPFLASLTVTVAFIIAVVLLVPLFSVSLWLDIRAVRRRDCNWSPNRIVYGGVALLHLVSIGVPTAQLLTVPAGIWYIYTRYRRIGLR</sequence>
<keyword evidence="1" id="KW-1133">Transmembrane helix</keyword>
<reference evidence="2" key="1">
    <citation type="submission" date="2016-09" db="EMBL/GenBank/DDBJ databases">
        <title>A plasmid goes viral.</title>
        <authorList>
            <person name="Erdmann S."/>
            <person name="Tschitschko B."/>
            <person name="Cavicchioli R."/>
        </authorList>
    </citation>
    <scope>NUCLEOTIDE SEQUENCE</scope>
    <source>
        <strain evidence="2">HLS1</strain>
        <plasmid evidence="2">pR1SE2</plasmid>
    </source>
</reference>
<organism evidence="2">
    <name type="scientific">Halorubrum lacusprofundi</name>
    <dbReference type="NCBI Taxonomy" id="2247"/>
    <lineage>
        <taxon>Archaea</taxon>
        <taxon>Methanobacteriati</taxon>
        <taxon>Methanobacteriota</taxon>
        <taxon>Stenosarchaea group</taxon>
        <taxon>Halobacteria</taxon>
        <taxon>Halobacteriales</taxon>
        <taxon>Haloferacaceae</taxon>
        <taxon>Halorubrum</taxon>
    </lineage>
</organism>
<keyword evidence="2" id="KW-0614">Plasmid</keyword>
<feature type="transmembrane region" description="Helical" evidence="1">
    <location>
        <begin position="12"/>
        <end position="37"/>
    </location>
</feature>
<geneLocation type="plasmid" evidence="2">
    <name>pR1SE2</name>
</geneLocation>
<evidence type="ECO:0000256" key="1">
    <source>
        <dbReference type="SAM" id="Phobius"/>
    </source>
</evidence>
<feature type="transmembrane region" description="Helical" evidence="1">
    <location>
        <begin position="105"/>
        <end position="132"/>
    </location>
</feature>
<feature type="transmembrane region" description="Helical" evidence="1">
    <location>
        <begin position="57"/>
        <end position="84"/>
    </location>
</feature>
<protein>
    <submittedName>
        <fullName evidence="2">Uncharacterized protein</fullName>
    </submittedName>
</protein>
<keyword evidence="1" id="KW-0812">Transmembrane</keyword>
<accession>A0A220SWS3</accession>
<name>A0A220SWS3_9EURY</name>
<dbReference type="AlphaFoldDB" id="A0A220SWS3"/>
<dbReference type="EMBL" id="KX906370">
    <property type="protein sequence ID" value="ASK38156.1"/>
    <property type="molecule type" value="Genomic_DNA"/>
</dbReference>
<evidence type="ECO:0000313" key="2">
    <source>
        <dbReference type="EMBL" id="ASK38156.1"/>
    </source>
</evidence>
<proteinExistence type="predicted"/>